<dbReference type="OrthoDB" id="4964299at2"/>
<keyword evidence="3" id="KW-0472">Membrane</keyword>
<dbReference type="RefSeq" id="WP_108387263.1">
    <property type="nucleotide sequence ID" value="NZ_QBUD01000009.1"/>
</dbReference>
<proteinExistence type="predicted"/>
<reference evidence="4 5" key="1">
    <citation type="submission" date="2018-04" db="EMBL/GenBank/DDBJ databases">
        <title>Genomic Encyclopedia of Archaeal and Bacterial Type Strains, Phase II (KMG-II): from individual species to whole genera.</title>
        <authorList>
            <person name="Goeker M."/>
        </authorList>
    </citation>
    <scope>NUCLEOTIDE SEQUENCE [LARGE SCALE GENOMIC DNA]</scope>
    <source>
        <strain evidence="4 5">DSM 29955</strain>
    </source>
</reference>
<dbReference type="GO" id="GO:0005737">
    <property type="term" value="C:cytoplasm"/>
    <property type="evidence" value="ECO:0007669"/>
    <property type="project" value="TreeGrafter"/>
</dbReference>
<keyword evidence="2" id="KW-0812">Transmembrane</keyword>
<dbReference type="GO" id="GO:0016757">
    <property type="term" value="F:glycosyltransferase activity"/>
    <property type="evidence" value="ECO:0007669"/>
    <property type="project" value="TreeGrafter"/>
</dbReference>
<comment type="subcellular location">
    <subcellularLocation>
        <location evidence="1">Membrane</location>
        <topology evidence="1">Single-pass membrane protein</topology>
    </subcellularLocation>
</comment>
<evidence type="ECO:0000313" key="4">
    <source>
        <dbReference type="EMBL" id="PUB12832.1"/>
    </source>
</evidence>
<evidence type="ECO:0000313" key="5">
    <source>
        <dbReference type="Proteomes" id="UP000244523"/>
    </source>
</evidence>
<evidence type="ECO:0000256" key="1">
    <source>
        <dbReference type="ARBA" id="ARBA00004167"/>
    </source>
</evidence>
<organism evidence="4 5">
    <name type="scientific">Yoonia sediminilitoris</name>
    <dbReference type="NCBI Taxonomy" id="1286148"/>
    <lineage>
        <taxon>Bacteria</taxon>
        <taxon>Pseudomonadati</taxon>
        <taxon>Pseudomonadota</taxon>
        <taxon>Alphaproteobacteria</taxon>
        <taxon>Rhodobacterales</taxon>
        <taxon>Paracoccaceae</taxon>
        <taxon>Yoonia</taxon>
    </lineage>
</organism>
<dbReference type="InterPro" id="IPR029044">
    <property type="entry name" value="Nucleotide-diphossugar_trans"/>
</dbReference>
<gene>
    <name evidence="4" type="ORF">C8N45_109143</name>
</gene>
<dbReference type="EMBL" id="QBUD01000009">
    <property type="protein sequence ID" value="PUB12832.1"/>
    <property type="molecule type" value="Genomic_DNA"/>
</dbReference>
<evidence type="ECO:0000256" key="3">
    <source>
        <dbReference type="ARBA" id="ARBA00022989"/>
    </source>
</evidence>
<name>A0A2T6KCZ4_9RHOB</name>
<sequence>MRVLAVTTMRNEAPFVLEWIAYHQHIGVTDFLIYSNDCDDGTDALLDRLTALGVVQHERNHSGGNKTVQWRALGKARRHPLTKKADWIYVTDVDEFLCIHEGAGRIADLLAARPDADGFAIPWRMFGNAGVQTFEDTPVLTQFTQAAPDALLWPWRAVQFKSLFRNAPRYHRLGVHRPKLKEGAKYGQWVDGNGNALPPTPGTLLPTLAPRYDLAQINHYALGAVESFLVKVARGKPNHTSDPIDLAYWSDRNLNAVTDERILRHQTAVTERVQALRQDAEIDRLHKAGVAWRKARIEALKLESDSFYMMARLLQMPATTILPAQMQKALFQGLLRMRREQGTRKTAD</sequence>
<keyword evidence="5" id="KW-1185">Reference proteome</keyword>
<dbReference type="Pfam" id="PF13704">
    <property type="entry name" value="Glyco_tranf_2_4"/>
    <property type="match status" value="1"/>
</dbReference>
<keyword evidence="4" id="KW-0808">Transferase</keyword>
<accession>A0A2T6KCZ4</accession>
<dbReference type="AlphaFoldDB" id="A0A2T6KCZ4"/>
<protein>
    <submittedName>
        <fullName evidence="4">Glycosyl transferase family 2</fullName>
    </submittedName>
</protein>
<dbReference type="PANTHER" id="PTHR21461:SF69">
    <property type="entry name" value="GLYCOSYLTRANSFERASE FAMILY 92 PROTEIN"/>
    <property type="match status" value="1"/>
</dbReference>
<dbReference type="GO" id="GO:0016020">
    <property type="term" value="C:membrane"/>
    <property type="evidence" value="ECO:0007669"/>
    <property type="project" value="UniProtKB-SubCell"/>
</dbReference>
<evidence type="ECO:0000256" key="2">
    <source>
        <dbReference type="ARBA" id="ARBA00022692"/>
    </source>
</evidence>
<dbReference type="Proteomes" id="UP000244523">
    <property type="component" value="Unassembled WGS sequence"/>
</dbReference>
<keyword evidence="3" id="KW-1133">Transmembrane helix</keyword>
<comment type="caution">
    <text evidence="4">The sequence shown here is derived from an EMBL/GenBank/DDBJ whole genome shotgun (WGS) entry which is preliminary data.</text>
</comment>
<dbReference type="PANTHER" id="PTHR21461">
    <property type="entry name" value="GLYCOSYLTRANSFERASE FAMILY 92 PROTEIN"/>
    <property type="match status" value="1"/>
</dbReference>
<dbReference type="SUPFAM" id="SSF53448">
    <property type="entry name" value="Nucleotide-diphospho-sugar transferases"/>
    <property type="match status" value="1"/>
</dbReference>